<dbReference type="Proteomes" id="UP000627984">
    <property type="component" value="Unassembled WGS sequence"/>
</dbReference>
<proteinExistence type="predicted"/>
<name>A0AA37BFX7_9ACTN</name>
<dbReference type="RefSeq" id="WP_191894630.1">
    <property type="nucleotide sequence ID" value="NZ_BMQD01000005.1"/>
</dbReference>
<evidence type="ECO:0000313" key="2">
    <source>
        <dbReference type="Proteomes" id="UP000627984"/>
    </source>
</evidence>
<reference evidence="1" key="2">
    <citation type="submission" date="2022-09" db="EMBL/GenBank/DDBJ databases">
        <authorList>
            <person name="Sun Q."/>
            <person name="Ohkuma M."/>
        </authorList>
    </citation>
    <scope>NUCLEOTIDE SEQUENCE</scope>
    <source>
        <strain evidence="1">JCM 3093</strain>
    </source>
</reference>
<dbReference type="AlphaFoldDB" id="A0AA37BFX7"/>
<gene>
    <name evidence="1" type="ORF">GCM10010126_22310</name>
</gene>
<protein>
    <submittedName>
        <fullName evidence="1">Uncharacterized protein</fullName>
    </submittedName>
</protein>
<reference evidence="1" key="1">
    <citation type="journal article" date="2014" name="Int. J. Syst. Evol. Microbiol.">
        <title>Complete genome sequence of Corynebacterium casei LMG S-19264T (=DSM 44701T), isolated from a smear-ripened cheese.</title>
        <authorList>
            <consortium name="US DOE Joint Genome Institute (JGI-PGF)"/>
            <person name="Walter F."/>
            <person name="Albersmeier A."/>
            <person name="Kalinowski J."/>
            <person name="Ruckert C."/>
        </authorList>
    </citation>
    <scope>NUCLEOTIDE SEQUENCE</scope>
    <source>
        <strain evidence="1">JCM 3093</strain>
    </source>
</reference>
<accession>A0AA37BFX7</accession>
<sequence length="168" mass="18375">MIEIDPLRSVGPVLIGSSHEEAGQALRVWGEPVPYAPYPGALPLDWRINGGDTGIDAFVHCGSTGAVQAVEIFRDSDTRPRAQVLLLGVDVFSMPAGQVMEVLRERFEIEEEDDCGFTVPEISVGLWRSIVPGEDADEAERERYTCFESVLAARPGYYARPSAPEPGR</sequence>
<dbReference type="EMBL" id="BMQD01000005">
    <property type="protein sequence ID" value="GGK62474.1"/>
    <property type="molecule type" value="Genomic_DNA"/>
</dbReference>
<evidence type="ECO:0000313" key="1">
    <source>
        <dbReference type="EMBL" id="GGK62474.1"/>
    </source>
</evidence>
<organism evidence="1 2">
    <name type="scientific">Planomonospora parontospora</name>
    <dbReference type="NCBI Taxonomy" id="58119"/>
    <lineage>
        <taxon>Bacteria</taxon>
        <taxon>Bacillati</taxon>
        <taxon>Actinomycetota</taxon>
        <taxon>Actinomycetes</taxon>
        <taxon>Streptosporangiales</taxon>
        <taxon>Streptosporangiaceae</taxon>
        <taxon>Planomonospora</taxon>
    </lineage>
</organism>
<comment type="caution">
    <text evidence="1">The sequence shown here is derived from an EMBL/GenBank/DDBJ whole genome shotgun (WGS) entry which is preliminary data.</text>
</comment>